<accession>A0AAV1AMG3</accession>
<proteinExistence type="predicted"/>
<protein>
    <submittedName>
        <fullName evidence="1">Uncharacterized protein</fullName>
    </submittedName>
</protein>
<evidence type="ECO:0000313" key="2">
    <source>
        <dbReference type="Proteomes" id="UP001157006"/>
    </source>
</evidence>
<dbReference type="Proteomes" id="UP001157006">
    <property type="component" value="Chromosome 4"/>
</dbReference>
<keyword evidence="2" id="KW-1185">Reference proteome</keyword>
<name>A0AAV1AMG3_VICFA</name>
<organism evidence="1 2">
    <name type="scientific">Vicia faba</name>
    <name type="common">Broad bean</name>
    <name type="synonym">Faba vulgaris</name>
    <dbReference type="NCBI Taxonomy" id="3906"/>
    <lineage>
        <taxon>Eukaryota</taxon>
        <taxon>Viridiplantae</taxon>
        <taxon>Streptophyta</taxon>
        <taxon>Embryophyta</taxon>
        <taxon>Tracheophyta</taxon>
        <taxon>Spermatophyta</taxon>
        <taxon>Magnoliopsida</taxon>
        <taxon>eudicotyledons</taxon>
        <taxon>Gunneridae</taxon>
        <taxon>Pentapetalae</taxon>
        <taxon>rosids</taxon>
        <taxon>fabids</taxon>
        <taxon>Fabales</taxon>
        <taxon>Fabaceae</taxon>
        <taxon>Papilionoideae</taxon>
        <taxon>50 kb inversion clade</taxon>
        <taxon>NPAAA clade</taxon>
        <taxon>Hologalegina</taxon>
        <taxon>IRL clade</taxon>
        <taxon>Fabeae</taxon>
        <taxon>Vicia</taxon>
    </lineage>
</organism>
<sequence>MTLYLPRSEARRRLLNAQWRPILNSSDQPSPRNLLSFLTFIFALFHLYNDTTHSILPQWLNCGWARGFLLRMSFLFYLGNCNEVQPEASLKLLQGNSSLVFTSDLCTSLHEGETLAWRHFGIQCNMKLREEII</sequence>
<evidence type="ECO:0000313" key="1">
    <source>
        <dbReference type="EMBL" id="CAI8611699.1"/>
    </source>
</evidence>
<dbReference type="EMBL" id="OX451739">
    <property type="protein sequence ID" value="CAI8611699.1"/>
    <property type="molecule type" value="Genomic_DNA"/>
</dbReference>
<gene>
    <name evidence="1" type="ORF">VFH_IV242480</name>
</gene>
<reference evidence="1 2" key="1">
    <citation type="submission" date="2023-01" db="EMBL/GenBank/DDBJ databases">
        <authorList>
            <person name="Kreplak J."/>
        </authorList>
    </citation>
    <scope>NUCLEOTIDE SEQUENCE [LARGE SCALE GENOMIC DNA]</scope>
</reference>
<dbReference type="AlphaFoldDB" id="A0AAV1AMG3"/>